<dbReference type="HOGENOM" id="CLU_2045066_0_0_9"/>
<geneLocation type="plasmid" evidence="2"/>
<dbReference type="AlphaFoldDB" id="A0A0B5AXJ1"/>
<organism evidence="1 2">
    <name type="scientific">Jeotgalibacillus malaysiensis</name>
    <dbReference type="NCBI Taxonomy" id="1508404"/>
    <lineage>
        <taxon>Bacteria</taxon>
        <taxon>Bacillati</taxon>
        <taxon>Bacillota</taxon>
        <taxon>Bacilli</taxon>
        <taxon>Bacillales</taxon>
        <taxon>Caryophanaceae</taxon>
        <taxon>Jeotgalibacillus</taxon>
    </lineage>
</organism>
<dbReference type="BioCyc" id="JESP1508404:G14D9-13363-MONOMER"/>
<reference evidence="1 2" key="1">
    <citation type="submission" date="2014-08" db="EMBL/GenBank/DDBJ databases">
        <title>Complete genome of a marine bacteria Jeotgalibacillus malaysiensis.</title>
        <authorList>
            <person name="Yaakop A.S."/>
            <person name="Chan K.-G."/>
            <person name="Goh K.M."/>
        </authorList>
    </citation>
    <scope>NUCLEOTIDE SEQUENCE [LARGE SCALE GENOMIC DNA]</scope>
    <source>
        <strain evidence="1 2">D5</strain>
        <plasmid evidence="2">Plasmid</plasmid>
    </source>
</reference>
<keyword evidence="2" id="KW-1185">Reference proteome</keyword>
<evidence type="ECO:0000313" key="1">
    <source>
        <dbReference type="EMBL" id="AJD93397.1"/>
    </source>
</evidence>
<accession>A0A0B5AXJ1</accession>
<dbReference type="Proteomes" id="UP000031449">
    <property type="component" value="Plasmid unnamed"/>
</dbReference>
<dbReference type="EMBL" id="CP009417">
    <property type="protein sequence ID" value="AJD93397.1"/>
    <property type="molecule type" value="Genomic_DNA"/>
</dbReference>
<keyword evidence="1" id="KW-0614">Plasmid</keyword>
<dbReference type="OrthoDB" id="2990909at2"/>
<gene>
    <name evidence="1" type="ORF">JMA_40790</name>
</gene>
<dbReference type="KEGG" id="jeo:JMA_40790"/>
<sequence>MKTGLTGWLSPEGVFHSCKYGEHYQLAQDIFDEHEERERLHQERQEVFKSKDGYVGERDSLASMRWIPMGVPDWGSQPQKDYLFVKFDVGITEAQLDWFKSNKDKLSETQLNMLNEFLSDEEMEMI</sequence>
<protein>
    <submittedName>
        <fullName evidence="1">Uncharacterized protein</fullName>
    </submittedName>
</protein>
<proteinExistence type="predicted"/>
<evidence type="ECO:0000313" key="2">
    <source>
        <dbReference type="Proteomes" id="UP000031449"/>
    </source>
</evidence>
<name>A0A0B5AXJ1_9BACL</name>